<sequence>MLLKSSGNIHAVYQLPNKQFAVFDLQLYNPDWLTKKEYLLKRYTTDWNEILTAQ</sequence>
<dbReference type="EMBL" id="QLII01000001">
    <property type="protein sequence ID" value="RAI73235.1"/>
    <property type="molecule type" value="Genomic_DNA"/>
</dbReference>
<reference evidence="2 3" key="1">
    <citation type="submission" date="2018-06" db="EMBL/GenBank/DDBJ databases">
        <title>Spirosoma sp. HMF3257 Genome sequencing and assembly.</title>
        <authorList>
            <person name="Kang H."/>
            <person name="Cha I."/>
            <person name="Kim H."/>
            <person name="Kang J."/>
            <person name="Joh K."/>
        </authorList>
    </citation>
    <scope>NUCLEOTIDE SEQUENCE [LARGE SCALE GENOMIC DNA]</scope>
    <source>
        <strain evidence="2 3">HMF3257</strain>
    </source>
</reference>
<evidence type="ECO:0000313" key="2">
    <source>
        <dbReference type="EMBL" id="RAI73235.1"/>
    </source>
</evidence>
<accession>A0A327NE44</accession>
<feature type="domain" description="DUF4113" evidence="1">
    <location>
        <begin position="28"/>
        <end position="53"/>
    </location>
</feature>
<comment type="caution">
    <text evidence="2">The sequence shown here is derived from an EMBL/GenBank/DDBJ whole genome shotgun (WGS) entry which is preliminary data.</text>
</comment>
<dbReference type="InterPro" id="IPR025188">
    <property type="entry name" value="DUF4113"/>
</dbReference>
<proteinExistence type="predicted"/>
<dbReference type="AlphaFoldDB" id="A0A327NE44"/>
<gene>
    <name evidence="2" type="ORF">HMF3257_00235</name>
</gene>
<evidence type="ECO:0000313" key="3">
    <source>
        <dbReference type="Proteomes" id="UP000249016"/>
    </source>
</evidence>
<keyword evidence="3" id="KW-1185">Reference proteome</keyword>
<dbReference type="Pfam" id="PF13438">
    <property type="entry name" value="DUF4113"/>
    <property type="match status" value="1"/>
</dbReference>
<organism evidence="2 3">
    <name type="scientific">Spirosoma telluris</name>
    <dbReference type="NCBI Taxonomy" id="2183553"/>
    <lineage>
        <taxon>Bacteria</taxon>
        <taxon>Pseudomonadati</taxon>
        <taxon>Bacteroidota</taxon>
        <taxon>Cytophagia</taxon>
        <taxon>Cytophagales</taxon>
        <taxon>Cytophagaceae</taxon>
        <taxon>Spirosoma</taxon>
    </lineage>
</organism>
<name>A0A327NE44_9BACT</name>
<dbReference type="Proteomes" id="UP000249016">
    <property type="component" value="Unassembled WGS sequence"/>
</dbReference>
<evidence type="ECO:0000259" key="1">
    <source>
        <dbReference type="Pfam" id="PF13438"/>
    </source>
</evidence>
<protein>
    <recommendedName>
        <fullName evidence="1">DUF4113 domain-containing protein</fullName>
    </recommendedName>
</protein>